<sequence length="113" mass="12799">MNLLQHLKNPQMKGYKNNMVMDKRHSNDDLTIQMWRLSTKNGLETEKLTMIYSVCFLSCNDCSISSVIKASAKSQMLLVPTSVNNLHLFSLIFNHIPTVDASCAGCQFLFLVK</sequence>
<dbReference type="EMBL" id="JH001281">
    <property type="protein sequence ID" value="EGW09893.1"/>
    <property type="molecule type" value="Genomic_DNA"/>
</dbReference>
<reference evidence="2" key="1">
    <citation type="journal article" date="2011" name="Nat. Biotechnol.">
        <title>The genomic sequence of the Chinese hamster ovary (CHO)-K1 cell line.</title>
        <authorList>
            <person name="Xu X."/>
            <person name="Nagarajan H."/>
            <person name="Lewis N.E."/>
            <person name="Pan S."/>
            <person name="Cai Z."/>
            <person name="Liu X."/>
            <person name="Chen W."/>
            <person name="Xie M."/>
            <person name="Wang W."/>
            <person name="Hammond S."/>
            <person name="Andersen M.R."/>
            <person name="Neff N."/>
            <person name="Passarelli B."/>
            <person name="Koh W."/>
            <person name="Fan H.C."/>
            <person name="Wang J."/>
            <person name="Gui Y."/>
            <person name="Lee K.H."/>
            <person name="Betenbaugh M.J."/>
            <person name="Quake S.R."/>
            <person name="Famili I."/>
            <person name="Palsson B.O."/>
            <person name="Wang J."/>
        </authorList>
    </citation>
    <scope>NUCLEOTIDE SEQUENCE [LARGE SCALE GENOMIC DNA]</scope>
    <source>
        <strain evidence="2">CHO K1 cell line</strain>
    </source>
</reference>
<dbReference type="Proteomes" id="UP000001075">
    <property type="component" value="Unassembled WGS sequence"/>
</dbReference>
<dbReference type="AlphaFoldDB" id="G3I548"/>
<name>G3I548_CRIGR</name>
<accession>G3I548</accession>
<evidence type="ECO:0000313" key="2">
    <source>
        <dbReference type="Proteomes" id="UP000001075"/>
    </source>
</evidence>
<organism evidence="1 2">
    <name type="scientific">Cricetulus griseus</name>
    <name type="common">Chinese hamster</name>
    <name type="synonym">Cricetulus barabensis griseus</name>
    <dbReference type="NCBI Taxonomy" id="10029"/>
    <lineage>
        <taxon>Eukaryota</taxon>
        <taxon>Metazoa</taxon>
        <taxon>Chordata</taxon>
        <taxon>Craniata</taxon>
        <taxon>Vertebrata</taxon>
        <taxon>Euteleostomi</taxon>
        <taxon>Mammalia</taxon>
        <taxon>Eutheria</taxon>
        <taxon>Euarchontoglires</taxon>
        <taxon>Glires</taxon>
        <taxon>Rodentia</taxon>
        <taxon>Myomorpha</taxon>
        <taxon>Muroidea</taxon>
        <taxon>Cricetidae</taxon>
        <taxon>Cricetinae</taxon>
        <taxon>Cricetulus</taxon>
    </lineage>
</organism>
<evidence type="ECO:0000313" key="1">
    <source>
        <dbReference type="EMBL" id="EGW09893.1"/>
    </source>
</evidence>
<proteinExistence type="predicted"/>
<gene>
    <name evidence="1" type="ORF">I79_018585</name>
</gene>
<protein>
    <submittedName>
        <fullName evidence="1">Uncharacterized protein</fullName>
    </submittedName>
</protein>
<dbReference type="InParanoid" id="G3I548"/>